<evidence type="ECO:0000256" key="7">
    <source>
        <dbReference type="ARBA" id="ARBA00022781"/>
    </source>
</evidence>
<dbReference type="Proteomes" id="UP000004310">
    <property type="component" value="Unassembled WGS sequence"/>
</dbReference>
<keyword evidence="3 15" id="KW-0813">Transport</keyword>
<keyword evidence="10 15" id="KW-0472">Membrane</keyword>
<organism evidence="18 19">
    <name type="scientific">Fulvimarina pelagi HTCC2506</name>
    <dbReference type="NCBI Taxonomy" id="314231"/>
    <lineage>
        <taxon>Bacteria</taxon>
        <taxon>Pseudomonadati</taxon>
        <taxon>Pseudomonadota</taxon>
        <taxon>Alphaproteobacteria</taxon>
        <taxon>Hyphomicrobiales</taxon>
        <taxon>Aurantimonadaceae</taxon>
        <taxon>Fulvimarina</taxon>
    </lineage>
</organism>
<evidence type="ECO:0000256" key="4">
    <source>
        <dbReference type="ARBA" id="ARBA00022475"/>
    </source>
</evidence>
<evidence type="ECO:0000256" key="1">
    <source>
        <dbReference type="ARBA" id="ARBA00004377"/>
    </source>
</evidence>
<feature type="compositionally biased region" description="Basic and acidic residues" evidence="17">
    <location>
        <begin position="17"/>
        <end position="26"/>
    </location>
</feature>
<evidence type="ECO:0000256" key="10">
    <source>
        <dbReference type="ARBA" id="ARBA00023136"/>
    </source>
</evidence>
<dbReference type="STRING" id="217511.GCA_001463845_00783"/>
<dbReference type="RefSeq" id="WP_007067167.1">
    <property type="nucleotide sequence ID" value="NZ_DS022272.1"/>
</dbReference>
<sequence length="199" mass="21586">MFMTEAFAQEAGSAGEGHGDPTEGTHSETSGGAGGHEAGFPPFNSEYFPSQLLWLAVTFGVFYWVLKNVLVPRVGGILENRRDRIALDMEAAERAKQDADEAQAAYEQELAEARERAHSIGQDARNDARSEADAQREKLEAELDARIDESRARIVAAKTAAMGEMNEMATDVAETILRDVVKVDVSRTEVASAVAETRG</sequence>
<feature type="region of interest" description="Disordered" evidence="17">
    <location>
        <begin position="110"/>
        <end position="137"/>
    </location>
</feature>
<evidence type="ECO:0000313" key="19">
    <source>
        <dbReference type="Proteomes" id="UP000004310"/>
    </source>
</evidence>
<evidence type="ECO:0000256" key="8">
    <source>
        <dbReference type="ARBA" id="ARBA00022989"/>
    </source>
</evidence>
<evidence type="ECO:0000256" key="16">
    <source>
        <dbReference type="RuleBase" id="RU003848"/>
    </source>
</evidence>
<comment type="function">
    <text evidence="12 15">F(1)F(0) ATP synthase produces ATP from ADP in the presence of a proton or sodium gradient. F-type ATPases consist of two structural domains, F(1) containing the extramembraneous catalytic core and F(0) containing the membrane proton channel, linked together by a central stalk and a peripheral stalk. During catalysis, ATP synthesis in the catalytic domain of F(1) is coupled via a rotary mechanism of the central stalk subunits to proton translocation.</text>
</comment>
<protein>
    <recommendedName>
        <fullName evidence="15">ATP synthase subunit b</fullName>
    </recommendedName>
    <alternativeName>
        <fullName evidence="15">ATP synthase F(0) sector subunit b</fullName>
    </alternativeName>
    <alternativeName>
        <fullName evidence="15">ATPase subunit I</fullName>
    </alternativeName>
    <alternativeName>
        <fullName evidence="15">F-type ATPase subunit b</fullName>
        <shortName evidence="15">F-ATPase subunit b</shortName>
    </alternativeName>
</protein>
<dbReference type="Pfam" id="PF00430">
    <property type="entry name" value="ATP-synt_B"/>
    <property type="match status" value="1"/>
</dbReference>
<dbReference type="AlphaFoldDB" id="Q0G571"/>
<dbReference type="PANTHER" id="PTHR33445">
    <property type="entry name" value="ATP SYNTHASE SUBUNIT B', CHLOROPLASTIC"/>
    <property type="match status" value="1"/>
</dbReference>
<feature type="compositionally biased region" description="Basic and acidic residues" evidence="17">
    <location>
        <begin position="111"/>
        <end position="137"/>
    </location>
</feature>
<dbReference type="GO" id="GO:0046961">
    <property type="term" value="F:proton-transporting ATPase activity, rotational mechanism"/>
    <property type="evidence" value="ECO:0007669"/>
    <property type="project" value="TreeGrafter"/>
</dbReference>
<keyword evidence="11 15" id="KW-0066">ATP synthesis</keyword>
<dbReference type="InterPro" id="IPR002146">
    <property type="entry name" value="ATP_synth_b/b'su_bac/chlpt"/>
</dbReference>
<dbReference type="InterPro" id="IPR050059">
    <property type="entry name" value="ATP_synthase_B_chain"/>
</dbReference>
<dbReference type="NCBIfam" id="NF006612">
    <property type="entry name" value="PRK09174.1"/>
    <property type="match status" value="1"/>
</dbReference>
<evidence type="ECO:0000256" key="13">
    <source>
        <dbReference type="ARBA" id="ARBA00025614"/>
    </source>
</evidence>
<comment type="similarity">
    <text evidence="2 15 16">Belongs to the ATPase B chain family.</text>
</comment>
<proteinExistence type="inferred from homology"/>
<dbReference type="GO" id="GO:0045259">
    <property type="term" value="C:proton-transporting ATP synthase complex"/>
    <property type="evidence" value="ECO:0007669"/>
    <property type="project" value="UniProtKB-KW"/>
</dbReference>
<dbReference type="HOGENOM" id="CLU_079215_1_2_5"/>
<evidence type="ECO:0000256" key="15">
    <source>
        <dbReference type="HAMAP-Rule" id="MF_01398"/>
    </source>
</evidence>
<evidence type="ECO:0000256" key="14">
    <source>
        <dbReference type="ARBA" id="ARBA00025830"/>
    </source>
</evidence>
<evidence type="ECO:0000256" key="11">
    <source>
        <dbReference type="ARBA" id="ARBA00023310"/>
    </source>
</evidence>
<reference evidence="18 19" key="1">
    <citation type="journal article" date="2010" name="J. Bacteriol.">
        <title>Genome sequence of Fulvimarina pelagi HTCC2506T, a Mn(II)-oxidizing alphaproteobacterium possessing an aerobic anoxygenic photosynthetic gene cluster and Xanthorhodopsin.</title>
        <authorList>
            <person name="Kang I."/>
            <person name="Oh H.M."/>
            <person name="Lim S.I."/>
            <person name="Ferriera S."/>
            <person name="Giovannoni S.J."/>
            <person name="Cho J.C."/>
        </authorList>
    </citation>
    <scope>NUCLEOTIDE SEQUENCE [LARGE SCALE GENOMIC DNA]</scope>
    <source>
        <strain evidence="18 19">HTCC2506</strain>
    </source>
</reference>
<dbReference type="eggNOG" id="COG0711">
    <property type="taxonomic scope" value="Bacteria"/>
</dbReference>
<accession>Q0G571</accession>
<evidence type="ECO:0000256" key="3">
    <source>
        <dbReference type="ARBA" id="ARBA00022448"/>
    </source>
</evidence>
<dbReference type="EMBL" id="AATP01000001">
    <property type="protein sequence ID" value="EAU43193.1"/>
    <property type="molecule type" value="Genomic_DNA"/>
</dbReference>
<dbReference type="Gene3D" id="6.10.250.1580">
    <property type="match status" value="1"/>
</dbReference>
<dbReference type="GO" id="GO:0046933">
    <property type="term" value="F:proton-transporting ATP synthase activity, rotational mechanism"/>
    <property type="evidence" value="ECO:0007669"/>
    <property type="project" value="UniProtKB-UniRule"/>
</dbReference>
<keyword evidence="4 15" id="KW-1003">Cell membrane</keyword>
<dbReference type="PANTHER" id="PTHR33445:SF1">
    <property type="entry name" value="ATP SYNTHASE SUBUNIT B"/>
    <property type="match status" value="1"/>
</dbReference>
<keyword evidence="9 15" id="KW-0406">Ion transport</keyword>
<keyword evidence="5 15" id="KW-0138">CF(0)</keyword>
<gene>
    <name evidence="15" type="primary">atpF</name>
    <name evidence="18" type="ORF">FP2506_10126</name>
</gene>
<comment type="subunit">
    <text evidence="14 15">F-type ATPases have 2 components, F(1) - the catalytic core - and F(0) - the membrane proton channel. F(1) has five subunits: alpha(3), beta(3), gamma(1), delta(1), epsilon(1). F(0) has three main subunits: a(1), b(2) and c(10-14). The alpha and beta chains form an alternating ring which encloses part of the gamma chain. F(1) is attached to F(0) by a central stalk formed by the gamma and epsilon chains, while a peripheral stalk is formed by the delta and b chains.</text>
</comment>
<dbReference type="HAMAP" id="MF_01398">
    <property type="entry name" value="ATP_synth_b_bprime"/>
    <property type="match status" value="1"/>
</dbReference>
<evidence type="ECO:0000256" key="2">
    <source>
        <dbReference type="ARBA" id="ARBA00005513"/>
    </source>
</evidence>
<evidence type="ECO:0000256" key="5">
    <source>
        <dbReference type="ARBA" id="ARBA00022547"/>
    </source>
</evidence>
<evidence type="ECO:0000256" key="9">
    <source>
        <dbReference type="ARBA" id="ARBA00023065"/>
    </source>
</evidence>
<dbReference type="CDD" id="cd06503">
    <property type="entry name" value="ATP-synt_Fo_b"/>
    <property type="match status" value="1"/>
</dbReference>
<feature type="region of interest" description="Disordered" evidence="17">
    <location>
        <begin position="9"/>
        <end position="38"/>
    </location>
</feature>
<evidence type="ECO:0000256" key="6">
    <source>
        <dbReference type="ARBA" id="ARBA00022692"/>
    </source>
</evidence>
<evidence type="ECO:0000313" key="18">
    <source>
        <dbReference type="EMBL" id="EAU43193.1"/>
    </source>
</evidence>
<keyword evidence="8 15" id="KW-1133">Transmembrane helix</keyword>
<comment type="caution">
    <text evidence="18">The sequence shown here is derived from an EMBL/GenBank/DDBJ whole genome shotgun (WGS) entry which is preliminary data.</text>
</comment>
<dbReference type="GO" id="GO:0005886">
    <property type="term" value="C:plasma membrane"/>
    <property type="evidence" value="ECO:0007669"/>
    <property type="project" value="UniProtKB-SubCell"/>
</dbReference>
<keyword evidence="7 15" id="KW-0375">Hydrogen ion transport</keyword>
<evidence type="ECO:0000256" key="12">
    <source>
        <dbReference type="ARBA" id="ARBA00025198"/>
    </source>
</evidence>
<keyword evidence="19" id="KW-1185">Reference proteome</keyword>
<comment type="subcellular location">
    <subcellularLocation>
        <location evidence="1">Cell inner membrane</location>
        <topology evidence="1">Single-pass membrane protein</topology>
    </subcellularLocation>
    <subcellularLocation>
        <location evidence="15">Cell membrane</location>
        <topology evidence="15">Single-pass membrane protein</topology>
    </subcellularLocation>
</comment>
<comment type="function">
    <text evidence="13">Component of the F(0) channel, it forms part of the peripheral stalk, linking F(1) to F(0). The b'-subunit is a diverged and duplicated form of b found in plants and photosynthetic bacteria.</text>
</comment>
<evidence type="ECO:0000256" key="17">
    <source>
        <dbReference type="SAM" id="MobiDB-lite"/>
    </source>
</evidence>
<name>Q0G571_9HYPH</name>
<keyword evidence="6 15" id="KW-0812">Transmembrane</keyword>